<keyword evidence="10" id="KW-0675">Receptor</keyword>
<dbReference type="InterPro" id="IPR002159">
    <property type="entry name" value="CD36_fam"/>
</dbReference>
<dbReference type="PRINTS" id="PR01609">
    <property type="entry name" value="CD36FAMILY"/>
</dbReference>
<evidence type="ECO:0000256" key="5">
    <source>
        <dbReference type="ARBA" id="ARBA00022692"/>
    </source>
</evidence>
<comment type="subcellular location">
    <subcellularLocation>
        <location evidence="1">Cell membrane</location>
    </subcellularLocation>
</comment>
<keyword evidence="8 13" id="KW-0472">Membrane</keyword>
<evidence type="ECO:0000256" key="9">
    <source>
        <dbReference type="ARBA" id="ARBA00023157"/>
    </source>
</evidence>
<dbReference type="GO" id="GO:0005886">
    <property type="term" value="C:plasma membrane"/>
    <property type="evidence" value="ECO:0007669"/>
    <property type="project" value="UniProtKB-SubCell"/>
</dbReference>
<dbReference type="Proteomes" id="UP000494106">
    <property type="component" value="Unassembled WGS sequence"/>
</dbReference>
<dbReference type="PROSITE" id="PS51257">
    <property type="entry name" value="PROKAR_LIPOPROTEIN"/>
    <property type="match status" value="1"/>
</dbReference>
<keyword evidence="5 13" id="KW-0812">Transmembrane</keyword>
<dbReference type="PANTHER" id="PTHR11923:SF109">
    <property type="entry name" value="SENSORY NEURON MEMBRANE PROTEIN 2"/>
    <property type="match status" value="1"/>
</dbReference>
<dbReference type="OrthoDB" id="195015at2759"/>
<evidence type="ECO:0000256" key="3">
    <source>
        <dbReference type="ARBA" id="ARBA00022475"/>
    </source>
</evidence>
<evidence type="ECO:0000256" key="10">
    <source>
        <dbReference type="ARBA" id="ARBA00023170"/>
    </source>
</evidence>
<dbReference type="GO" id="GO:0005044">
    <property type="term" value="F:scavenger receptor activity"/>
    <property type="evidence" value="ECO:0007669"/>
    <property type="project" value="TreeGrafter"/>
</dbReference>
<keyword evidence="6" id="KW-0552">Olfaction</keyword>
<dbReference type="AlphaFoldDB" id="A0A8S1BJ75"/>
<name>A0A8S1BJ75_ARCPL</name>
<organism evidence="14 15">
    <name type="scientific">Arctia plantaginis</name>
    <name type="common">Wood tiger moth</name>
    <name type="synonym">Phalaena plantaginis</name>
    <dbReference type="NCBI Taxonomy" id="874455"/>
    <lineage>
        <taxon>Eukaryota</taxon>
        <taxon>Metazoa</taxon>
        <taxon>Ecdysozoa</taxon>
        <taxon>Arthropoda</taxon>
        <taxon>Hexapoda</taxon>
        <taxon>Insecta</taxon>
        <taxon>Pterygota</taxon>
        <taxon>Neoptera</taxon>
        <taxon>Endopterygota</taxon>
        <taxon>Lepidoptera</taxon>
        <taxon>Glossata</taxon>
        <taxon>Ditrysia</taxon>
        <taxon>Noctuoidea</taxon>
        <taxon>Erebidae</taxon>
        <taxon>Arctiinae</taxon>
        <taxon>Arctia</taxon>
    </lineage>
</organism>
<reference evidence="14 15" key="1">
    <citation type="submission" date="2020-04" db="EMBL/GenBank/DDBJ databases">
        <authorList>
            <person name="Wallbank WR R."/>
            <person name="Pardo Diaz C."/>
            <person name="Kozak K."/>
            <person name="Martin S."/>
            <person name="Jiggins C."/>
            <person name="Moest M."/>
            <person name="Warren A I."/>
            <person name="Byers J.R.P. K."/>
            <person name="Montejo-Kovacevich G."/>
            <person name="Yen C E."/>
        </authorList>
    </citation>
    <scope>NUCLEOTIDE SEQUENCE [LARGE SCALE GENOMIC DNA]</scope>
</reference>
<evidence type="ECO:0000256" key="12">
    <source>
        <dbReference type="ARBA" id="ARBA00040645"/>
    </source>
</evidence>
<keyword evidence="15" id="KW-1185">Reference proteome</keyword>
<proteinExistence type="inferred from homology"/>
<dbReference type="PANTHER" id="PTHR11923">
    <property type="entry name" value="SCAVENGER RECEPTOR CLASS B TYPE-1 SR-B1"/>
    <property type="match status" value="1"/>
</dbReference>
<keyword evidence="11" id="KW-0325">Glycoprotein</keyword>
<feature type="transmembrane region" description="Helical" evidence="13">
    <location>
        <begin position="477"/>
        <end position="501"/>
    </location>
</feature>
<evidence type="ECO:0000256" key="2">
    <source>
        <dbReference type="ARBA" id="ARBA00010532"/>
    </source>
</evidence>
<evidence type="ECO:0000256" key="13">
    <source>
        <dbReference type="SAM" id="Phobius"/>
    </source>
</evidence>
<sequence length="512" mass="57363">MCRLRWSVTTAVVGCILVVVSCVISFVVVPNIIQDTIISETVLLDDTIQLERFIEVPFPLNFSVRIWNISNPEEFLAGGVPHMDEIGPYVYRLYPLRNVTNMEEDVITYQRIERFEFDAEASYPLTENDYVSVINVPYHAIIQVAQVMFPTLAVLMDLAMDAIYGEFNSPVVTLPVQQLLFTGIPLCAGNVGNIGATACNLIREIGADLQNLKLQDDGSLSFSVLNYKNETPSKDFEVFRGLNDHRRLGEIITFNQSSYLSYWDDDTVSEVQEGPQVSVCNMINGTDASVYAPLVDTDKPVYALNTDICRSVELRYELDTEYDGVPVARFAANEWFLDNDEGCFCLNVTTGINREDGCLLKGAMELYSCVGAFLVLSYPHFLFADERYKNGVTGLNPVENDHKIFMDLEPNTGTPIRGFKRAQFNIFARAVEGISPTANIPTTLVPIFWVEEGLTLPEELLDELRTRLLQTLRLVDILIPVIIAVTAAIFLLGVILIIIAIRRKSTNKVFTT</sequence>
<evidence type="ECO:0000256" key="8">
    <source>
        <dbReference type="ARBA" id="ARBA00023136"/>
    </source>
</evidence>
<evidence type="ECO:0000256" key="4">
    <source>
        <dbReference type="ARBA" id="ARBA00022606"/>
    </source>
</evidence>
<accession>A0A8S1BJ75</accession>
<evidence type="ECO:0000313" key="14">
    <source>
        <dbReference type="EMBL" id="CAB3259060.1"/>
    </source>
</evidence>
<evidence type="ECO:0000256" key="11">
    <source>
        <dbReference type="ARBA" id="ARBA00023180"/>
    </source>
</evidence>
<dbReference type="GO" id="GO:0007608">
    <property type="term" value="P:sensory perception of smell"/>
    <property type="evidence" value="ECO:0007669"/>
    <property type="project" value="UniProtKB-KW"/>
</dbReference>
<evidence type="ECO:0000256" key="1">
    <source>
        <dbReference type="ARBA" id="ARBA00004236"/>
    </source>
</evidence>
<keyword evidence="3" id="KW-1003">Cell membrane</keyword>
<evidence type="ECO:0000313" key="15">
    <source>
        <dbReference type="Proteomes" id="UP000494106"/>
    </source>
</evidence>
<gene>
    <name evidence="14" type="ORF">APLA_LOCUS16837</name>
</gene>
<comment type="similarity">
    <text evidence="2">Belongs to the CD36 family.</text>
</comment>
<keyword evidence="4" id="KW-0716">Sensory transduction</keyword>
<dbReference type="GO" id="GO:0005737">
    <property type="term" value="C:cytoplasm"/>
    <property type="evidence" value="ECO:0007669"/>
    <property type="project" value="TreeGrafter"/>
</dbReference>
<feature type="transmembrane region" description="Helical" evidence="13">
    <location>
        <begin position="12"/>
        <end position="33"/>
    </location>
</feature>
<keyword evidence="9" id="KW-1015">Disulfide bond</keyword>
<keyword evidence="7 13" id="KW-1133">Transmembrane helix</keyword>
<comment type="caution">
    <text evidence="14">The sequence shown here is derived from an EMBL/GenBank/DDBJ whole genome shotgun (WGS) entry which is preliminary data.</text>
</comment>
<dbReference type="Pfam" id="PF01130">
    <property type="entry name" value="CD36"/>
    <property type="match status" value="1"/>
</dbReference>
<protein>
    <recommendedName>
        <fullName evidence="12">Sensory neuron membrane protein 2</fullName>
    </recommendedName>
</protein>
<evidence type="ECO:0000256" key="7">
    <source>
        <dbReference type="ARBA" id="ARBA00022989"/>
    </source>
</evidence>
<dbReference type="EMBL" id="CADEBC010000602">
    <property type="protein sequence ID" value="CAB3259060.1"/>
    <property type="molecule type" value="Genomic_DNA"/>
</dbReference>
<evidence type="ECO:0000256" key="6">
    <source>
        <dbReference type="ARBA" id="ARBA00022725"/>
    </source>
</evidence>